<evidence type="ECO:0000256" key="1">
    <source>
        <dbReference type="SAM" id="MobiDB-lite"/>
    </source>
</evidence>
<feature type="compositionally biased region" description="Polar residues" evidence="1">
    <location>
        <begin position="76"/>
        <end position="88"/>
    </location>
</feature>
<proteinExistence type="predicted"/>
<keyword evidence="2" id="KW-1185">Reference proteome</keyword>
<feature type="compositionally biased region" description="Basic and acidic residues" evidence="1">
    <location>
        <begin position="58"/>
        <end position="75"/>
    </location>
</feature>
<dbReference type="Proteomes" id="UP000515211">
    <property type="component" value="Chromosome 4"/>
</dbReference>
<protein>
    <submittedName>
        <fullName evidence="3">Uncharacterized protein LOC107485435</fullName>
    </submittedName>
</protein>
<accession>A0A6P5NG01</accession>
<feature type="compositionally biased region" description="Acidic residues" evidence="1">
    <location>
        <begin position="1"/>
        <end position="10"/>
    </location>
</feature>
<dbReference type="GeneID" id="107485435"/>
<organism evidence="2 3">
    <name type="scientific">Arachis duranensis</name>
    <name type="common">Wild peanut</name>
    <dbReference type="NCBI Taxonomy" id="130453"/>
    <lineage>
        <taxon>Eukaryota</taxon>
        <taxon>Viridiplantae</taxon>
        <taxon>Streptophyta</taxon>
        <taxon>Embryophyta</taxon>
        <taxon>Tracheophyta</taxon>
        <taxon>Spermatophyta</taxon>
        <taxon>Magnoliopsida</taxon>
        <taxon>eudicotyledons</taxon>
        <taxon>Gunneridae</taxon>
        <taxon>Pentapetalae</taxon>
        <taxon>rosids</taxon>
        <taxon>fabids</taxon>
        <taxon>Fabales</taxon>
        <taxon>Fabaceae</taxon>
        <taxon>Papilionoideae</taxon>
        <taxon>50 kb inversion clade</taxon>
        <taxon>dalbergioids sensu lato</taxon>
        <taxon>Dalbergieae</taxon>
        <taxon>Pterocarpus clade</taxon>
        <taxon>Arachis</taxon>
    </lineage>
</organism>
<reference evidence="2" key="1">
    <citation type="journal article" date="2016" name="Nat. Genet.">
        <title>The genome sequences of Arachis duranensis and Arachis ipaensis, the diploid ancestors of cultivated peanut.</title>
        <authorList>
            <person name="Bertioli D.J."/>
            <person name="Cannon S.B."/>
            <person name="Froenicke L."/>
            <person name="Huang G."/>
            <person name="Farmer A.D."/>
            <person name="Cannon E.K."/>
            <person name="Liu X."/>
            <person name="Gao D."/>
            <person name="Clevenger J."/>
            <person name="Dash S."/>
            <person name="Ren L."/>
            <person name="Moretzsohn M.C."/>
            <person name="Shirasawa K."/>
            <person name="Huang W."/>
            <person name="Vidigal B."/>
            <person name="Abernathy B."/>
            <person name="Chu Y."/>
            <person name="Niederhuth C.E."/>
            <person name="Umale P."/>
            <person name="Araujo A.C."/>
            <person name="Kozik A."/>
            <person name="Kim K.D."/>
            <person name="Burow M.D."/>
            <person name="Varshney R.K."/>
            <person name="Wang X."/>
            <person name="Zhang X."/>
            <person name="Barkley N."/>
            <person name="Guimaraes P.M."/>
            <person name="Isobe S."/>
            <person name="Guo B."/>
            <person name="Liao B."/>
            <person name="Stalker H.T."/>
            <person name="Schmitz R.J."/>
            <person name="Scheffler B.E."/>
            <person name="Leal-Bertioli S.C."/>
            <person name="Xun X."/>
            <person name="Jackson S.A."/>
            <person name="Michelmore R."/>
            <person name="Ozias-Akins P."/>
        </authorList>
    </citation>
    <scope>NUCLEOTIDE SEQUENCE [LARGE SCALE GENOMIC DNA]</scope>
    <source>
        <strain evidence="2">cv. V14167</strain>
    </source>
</reference>
<dbReference type="AlphaFoldDB" id="A0A6P5NG01"/>
<feature type="compositionally biased region" description="Polar residues" evidence="1">
    <location>
        <begin position="173"/>
        <end position="183"/>
    </location>
</feature>
<dbReference type="PANTHER" id="PTHR47458">
    <property type="entry name" value="SMAD/FHA DOMAIN-CONTAINING PROTEIN"/>
    <property type="match status" value="1"/>
</dbReference>
<feature type="compositionally biased region" description="Basic and acidic residues" evidence="1">
    <location>
        <begin position="120"/>
        <end position="141"/>
    </location>
</feature>
<evidence type="ECO:0000313" key="2">
    <source>
        <dbReference type="Proteomes" id="UP000515211"/>
    </source>
</evidence>
<feature type="compositionally biased region" description="Polar residues" evidence="1">
    <location>
        <begin position="216"/>
        <end position="225"/>
    </location>
</feature>
<feature type="region of interest" description="Disordered" evidence="1">
    <location>
        <begin position="1"/>
        <end position="246"/>
    </location>
</feature>
<name>A0A6P5NG01_ARADU</name>
<dbReference type="PANTHER" id="PTHR47458:SF1">
    <property type="entry name" value="SMAD_FHA DOMAIN-CONTAINING PROTEIN"/>
    <property type="match status" value="1"/>
</dbReference>
<feature type="compositionally biased region" description="Basic and acidic residues" evidence="1">
    <location>
        <begin position="18"/>
        <end position="30"/>
    </location>
</feature>
<dbReference type="RefSeq" id="XP_020996472.1">
    <property type="nucleotide sequence ID" value="XM_021140813.2"/>
</dbReference>
<evidence type="ECO:0000313" key="3">
    <source>
        <dbReference type="RefSeq" id="XP_020996472.1"/>
    </source>
</evidence>
<reference evidence="3" key="2">
    <citation type="submission" date="2025-08" db="UniProtKB">
        <authorList>
            <consortium name="RefSeq"/>
        </authorList>
    </citation>
    <scope>IDENTIFICATION</scope>
    <source>
        <tissue evidence="3">Whole plant</tissue>
    </source>
</reference>
<dbReference type="KEGG" id="adu:107485435"/>
<gene>
    <name evidence="3" type="primary">LOC107485435</name>
</gene>
<feature type="compositionally biased region" description="Basic and acidic residues" evidence="1">
    <location>
        <begin position="150"/>
        <end position="171"/>
    </location>
</feature>
<sequence>MQRTLEDEENGVVSGASGREKQLAEEHSNNDVKAGISTTVQKHDDGDQIQASSNEASVIEKHDPDKKCEEHRNTQEVDQVQTSANEASVTEKHPSDITSDECLNAHETDQVQTSTNEDSVTEKHHSDIRSEESQKTHETDQVKTSTNEASRTEKNHSDIRSEESQNTHEDDQIQSSINEGSFTSKHDSDIRGEQRQNTHEFNCADHDHDVRGGFGSNNDVGTETSMIKGDAGSTEPVLKTESCRDRSEQNIDLNECGPLDMDTRQFGEGINAQETEEHAQRPDHKVLHLLLPCSPIETDNTTKDNKAGEAVRTADLLTPDAAAAGQKEQQDFLHLI</sequence>
<feature type="compositionally biased region" description="Basic and acidic residues" evidence="1">
    <location>
        <begin position="184"/>
        <end position="211"/>
    </location>
</feature>